<gene>
    <name evidence="9" type="ORF">IFM89_038883</name>
</gene>
<evidence type="ECO:0000256" key="1">
    <source>
        <dbReference type="ARBA" id="ARBA00012612"/>
    </source>
</evidence>
<dbReference type="Gene3D" id="3.40.30.10">
    <property type="entry name" value="Glutaredoxin"/>
    <property type="match status" value="3"/>
</dbReference>
<keyword evidence="10" id="KW-1185">Reference proteome</keyword>
<dbReference type="EC" id="1.8.1.8" evidence="1"/>
<keyword evidence="3" id="KW-0560">Oxidoreductase</keyword>
<dbReference type="PANTHER" id="PTHR13871">
    <property type="entry name" value="THIOREDOXIN"/>
    <property type="match status" value="1"/>
</dbReference>
<feature type="domain" description="Thioredoxin" evidence="8">
    <location>
        <begin position="318"/>
        <end position="485"/>
    </location>
</feature>
<dbReference type="InterPro" id="IPR036249">
    <property type="entry name" value="Thioredoxin-like_sf"/>
</dbReference>
<keyword evidence="2" id="KW-0677">Repeat</keyword>
<protein>
    <recommendedName>
        <fullName evidence="1">protein-disulfide reductase</fullName>
        <ecNumber evidence="1">1.8.1.8</ecNumber>
    </recommendedName>
</protein>
<evidence type="ECO:0000256" key="4">
    <source>
        <dbReference type="ARBA" id="ARBA00023027"/>
    </source>
</evidence>
<proteinExistence type="inferred from homology"/>
<comment type="catalytic activity">
    <reaction evidence="7">
        <text>[protein]-dithiol + NADP(+) = [protein]-disulfide + NADPH + H(+)</text>
        <dbReference type="Rhea" id="RHEA:18753"/>
        <dbReference type="Rhea" id="RHEA-COMP:10593"/>
        <dbReference type="Rhea" id="RHEA-COMP:10594"/>
        <dbReference type="ChEBI" id="CHEBI:15378"/>
        <dbReference type="ChEBI" id="CHEBI:29950"/>
        <dbReference type="ChEBI" id="CHEBI:50058"/>
        <dbReference type="ChEBI" id="CHEBI:57783"/>
        <dbReference type="ChEBI" id="CHEBI:58349"/>
        <dbReference type="EC" id="1.8.1.8"/>
    </reaction>
</comment>
<comment type="catalytic activity">
    <reaction evidence="6">
        <text>[protein]-dithiol + NAD(+) = [protein]-disulfide + NADH + H(+)</text>
        <dbReference type="Rhea" id="RHEA:18749"/>
        <dbReference type="Rhea" id="RHEA-COMP:10593"/>
        <dbReference type="Rhea" id="RHEA-COMP:10594"/>
        <dbReference type="ChEBI" id="CHEBI:15378"/>
        <dbReference type="ChEBI" id="CHEBI:29950"/>
        <dbReference type="ChEBI" id="CHEBI:50058"/>
        <dbReference type="ChEBI" id="CHEBI:57540"/>
        <dbReference type="ChEBI" id="CHEBI:57945"/>
        <dbReference type="EC" id="1.8.1.8"/>
    </reaction>
</comment>
<dbReference type="Proteomes" id="UP000631114">
    <property type="component" value="Unassembled WGS sequence"/>
</dbReference>
<comment type="similarity">
    <text evidence="5">Belongs to the nucleoredoxin family.</text>
</comment>
<evidence type="ECO:0000259" key="8">
    <source>
        <dbReference type="PROSITE" id="PS51352"/>
    </source>
</evidence>
<evidence type="ECO:0000313" key="9">
    <source>
        <dbReference type="EMBL" id="KAF9626709.1"/>
    </source>
</evidence>
<sequence>MAEDKLHDLQSLLSSANRDFLVRNDGDQVKINDLSGKTIGLYFSASWCGPCRRFTPKLIEVYNELSSKNDIEIVFVSADRDDEAFNGYFSKMPWLAVPLSDSETGEKLNELFGVEGIPCLVIIDGSGKVLSDDGVSIVSEYGAGAYPFTHERIKELKEEEEKAKKEQTLNTVLVSGSRDFLISNNGTQVPVSELEGKIVGLYFSAAFFPPCIDFTKKLVEVYNKLNEGGESFKVVLICLDEDEEAFKQSFEDMPWLSLPFQDKSCRKLAKYFELSALPTLVILGPDGKTLHPNAAEFIEEYGIQAYPFTAEKLAKLEEIKKAKLEAQTLESILVEGDRDFVLGKDGIKIPVSQLVGKNILLYFSAHWCPPCRAFLPKLIEAYHDIKAKDDGFEIIFISSDRDESSFQDFFSTMPWLALPFGDDRKISLSRTFKIHGIPTVIALGPSGKTVTKDARELLMIHGANAYPFTSDRLKEIEVEIEEQAKGCPEKIQDSAHIEHELVLSRRRTYICDKCEKEGKAWSYYCGECDFDLHPKCASLDRDEGAKVDNSKDSAEQAPKEGWTCDGEVCYKS</sequence>
<dbReference type="Pfam" id="PF03107">
    <property type="entry name" value="C1_2"/>
    <property type="match status" value="1"/>
</dbReference>
<dbReference type="InterPro" id="IPR046349">
    <property type="entry name" value="C1-like_sf"/>
</dbReference>
<dbReference type="InterPro" id="IPR012336">
    <property type="entry name" value="Thioredoxin-like_fold"/>
</dbReference>
<dbReference type="SUPFAM" id="SSF52833">
    <property type="entry name" value="Thioredoxin-like"/>
    <property type="match status" value="3"/>
</dbReference>
<evidence type="ECO:0000313" key="10">
    <source>
        <dbReference type="Proteomes" id="UP000631114"/>
    </source>
</evidence>
<reference evidence="9 10" key="1">
    <citation type="submission" date="2020-10" db="EMBL/GenBank/DDBJ databases">
        <title>The Coptis chinensis genome and diversification of protoberbering-type alkaloids.</title>
        <authorList>
            <person name="Wang B."/>
            <person name="Shu S."/>
            <person name="Song C."/>
            <person name="Liu Y."/>
        </authorList>
    </citation>
    <scope>NUCLEOTIDE SEQUENCE [LARGE SCALE GENOMIC DNA]</scope>
    <source>
        <strain evidence="9">HL-2020</strain>
        <tissue evidence="9">Leaf</tissue>
    </source>
</reference>
<accession>A0A835MGW4</accession>
<evidence type="ECO:0000256" key="5">
    <source>
        <dbReference type="ARBA" id="ARBA00025782"/>
    </source>
</evidence>
<dbReference type="PANTHER" id="PTHR13871:SF96">
    <property type="entry name" value="THIOREDOXIN DOMAIN-CONTAINING PROTEIN"/>
    <property type="match status" value="1"/>
</dbReference>
<dbReference type="InterPro" id="IPR052259">
    <property type="entry name" value="Nucleoredoxin-like"/>
</dbReference>
<evidence type="ECO:0000256" key="6">
    <source>
        <dbReference type="ARBA" id="ARBA00047388"/>
    </source>
</evidence>
<feature type="domain" description="Thioredoxin" evidence="8">
    <location>
        <begin position="10"/>
        <end position="158"/>
    </location>
</feature>
<evidence type="ECO:0000256" key="7">
    <source>
        <dbReference type="ARBA" id="ARBA00047804"/>
    </source>
</evidence>
<dbReference type="PROSITE" id="PS51352">
    <property type="entry name" value="THIOREDOXIN_2"/>
    <property type="match status" value="2"/>
</dbReference>
<organism evidence="9 10">
    <name type="scientific">Coptis chinensis</name>
    <dbReference type="NCBI Taxonomy" id="261450"/>
    <lineage>
        <taxon>Eukaryota</taxon>
        <taxon>Viridiplantae</taxon>
        <taxon>Streptophyta</taxon>
        <taxon>Embryophyta</taxon>
        <taxon>Tracheophyta</taxon>
        <taxon>Spermatophyta</taxon>
        <taxon>Magnoliopsida</taxon>
        <taxon>Ranunculales</taxon>
        <taxon>Ranunculaceae</taxon>
        <taxon>Coptidoideae</taxon>
        <taxon>Coptis</taxon>
    </lineage>
</organism>
<comment type="caution">
    <text evidence="9">The sequence shown here is derived from an EMBL/GenBank/DDBJ whole genome shotgun (WGS) entry which is preliminary data.</text>
</comment>
<name>A0A835MGW4_9MAGN</name>
<dbReference type="Pfam" id="PF13905">
    <property type="entry name" value="Thioredoxin_8"/>
    <property type="match status" value="3"/>
</dbReference>
<keyword evidence="4" id="KW-0520">NAD</keyword>
<dbReference type="OrthoDB" id="409136at2759"/>
<dbReference type="SUPFAM" id="SSF57889">
    <property type="entry name" value="Cysteine-rich domain"/>
    <property type="match status" value="1"/>
</dbReference>
<dbReference type="CDD" id="cd03009">
    <property type="entry name" value="TryX_like_TryX_NRX"/>
    <property type="match status" value="2"/>
</dbReference>
<dbReference type="EMBL" id="JADFTS010000001">
    <property type="protein sequence ID" value="KAF9626709.1"/>
    <property type="molecule type" value="Genomic_DNA"/>
</dbReference>
<dbReference type="InterPro" id="IPR013766">
    <property type="entry name" value="Thioredoxin_domain"/>
</dbReference>
<dbReference type="InterPro" id="IPR004146">
    <property type="entry name" value="DC1"/>
</dbReference>
<dbReference type="AlphaFoldDB" id="A0A835MGW4"/>
<dbReference type="PROSITE" id="PS00194">
    <property type="entry name" value="THIOREDOXIN_1"/>
    <property type="match status" value="1"/>
</dbReference>
<dbReference type="GO" id="GO:0004791">
    <property type="term" value="F:thioredoxin-disulfide reductase (NADPH) activity"/>
    <property type="evidence" value="ECO:0007669"/>
    <property type="project" value="InterPro"/>
</dbReference>
<dbReference type="InterPro" id="IPR017937">
    <property type="entry name" value="Thioredoxin_CS"/>
</dbReference>
<evidence type="ECO:0000256" key="3">
    <source>
        <dbReference type="ARBA" id="ARBA00023002"/>
    </source>
</evidence>
<evidence type="ECO:0000256" key="2">
    <source>
        <dbReference type="ARBA" id="ARBA00022737"/>
    </source>
</evidence>
<dbReference type="InterPro" id="IPR045870">
    <property type="entry name" value="TryX_NRX_thioredoxin_dom"/>
</dbReference>